<reference evidence="1" key="2">
    <citation type="journal article" date="2014" name="ISME J.">
        <title>Microbial stratification in low pH oxic and suboxic macroscopic growths along an acid mine drainage.</title>
        <authorList>
            <person name="Mendez-Garcia C."/>
            <person name="Mesa V."/>
            <person name="Sprenger R.R."/>
            <person name="Richter M."/>
            <person name="Diez M.S."/>
            <person name="Solano J."/>
            <person name="Bargiela R."/>
            <person name="Golyshina O.V."/>
            <person name="Manteca A."/>
            <person name="Ramos J.L."/>
            <person name="Gallego J.R."/>
            <person name="Llorente I."/>
            <person name="Martins Dos Santos V.A."/>
            <person name="Jensen O.N."/>
            <person name="Pelaez A.I."/>
            <person name="Sanchez J."/>
            <person name="Ferrer M."/>
        </authorList>
    </citation>
    <scope>NUCLEOTIDE SEQUENCE</scope>
</reference>
<organism evidence="1">
    <name type="scientific">mine drainage metagenome</name>
    <dbReference type="NCBI Taxonomy" id="410659"/>
    <lineage>
        <taxon>unclassified sequences</taxon>
        <taxon>metagenomes</taxon>
        <taxon>ecological metagenomes</taxon>
    </lineage>
</organism>
<reference evidence="1" key="1">
    <citation type="submission" date="2013-08" db="EMBL/GenBank/DDBJ databases">
        <authorList>
            <person name="Mendez C."/>
            <person name="Richter M."/>
            <person name="Ferrer M."/>
            <person name="Sanchez J."/>
        </authorList>
    </citation>
    <scope>NUCLEOTIDE SEQUENCE</scope>
</reference>
<dbReference type="InterPro" id="IPR015943">
    <property type="entry name" value="WD40/YVTN_repeat-like_dom_sf"/>
</dbReference>
<dbReference type="SUPFAM" id="SSF110296">
    <property type="entry name" value="Oligoxyloglucan reducing end-specific cellobiohydrolase"/>
    <property type="match status" value="1"/>
</dbReference>
<gene>
    <name evidence="1" type="ORF">B2A_09401</name>
</gene>
<dbReference type="EMBL" id="AUZZ01006788">
    <property type="protein sequence ID" value="EQD44917.1"/>
    <property type="molecule type" value="Genomic_DNA"/>
</dbReference>
<name>T0ZKD6_9ZZZZ</name>
<accession>T0ZKD6</accession>
<comment type="caution">
    <text evidence="1">The sequence shown here is derived from an EMBL/GenBank/DDBJ whole genome shotgun (WGS) entry which is preliminary data.</text>
</comment>
<dbReference type="AlphaFoldDB" id="T0ZKD6"/>
<protein>
    <submittedName>
        <fullName evidence="1">Uncharacterized protein</fullName>
    </submittedName>
</protein>
<proteinExistence type="predicted"/>
<feature type="non-terminal residue" evidence="1">
    <location>
        <position position="84"/>
    </location>
</feature>
<dbReference type="Gene3D" id="2.130.10.10">
    <property type="entry name" value="YVTN repeat-like/Quinoprotein amine dehydrogenase"/>
    <property type="match status" value="1"/>
</dbReference>
<sequence length="84" mass="9601">MAEAILMIGTRKGLVIARSRDDRRTWAVDDIHFVNLEVYSVGIDARRDPVAALRRGGSAHWGPHLTYSDDLGRSWAWSPRRRRS</sequence>
<evidence type="ECO:0000313" key="1">
    <source>
        <dbReference type="EMBL" id="EQD44917.1"/>
    </source>
</evidence>